<organism evidence="2 3">
    <name type="scientific">Pseudoalteromonas luteoviolacea NCIMB 1942</name>
    <dbReference type="NCBI Taxonomy" id="1365253"/>
    <lineage>
        <taxon>Bacteria</taxon>
        <taxon>Pseudomonadati</taxon>
        <taxon>Pseudomonadota</taxon>
        <taxon>Gammaproteobacteria</taxon>
        <taxon>Alteromonadales</taxon>
        <taxon>Pseudoalteromonadaceae</taxon>
        <taxon>Pseudoalteromonas</taxon>
    </lineage>
</organism>
<dbReference type="Gene3D" id="3.30.2130.10">
    <property type="entry name" value="VC0802-like"/>
    <property type="match status" value="1"/>
</dbReference>
<dbReference type="InterPro" id="IPR018717">
    <property type="entry name" value="DUF2241"/>
</dbReference>
<dbReference type="Pfam" id="PF10000">
    <property type="entry name" value="ACT_3"/>
    <property type="match status" value="1"/>
</dbReference>
<accession>A0A167I3P9</accession>
<proteinExistence type="predicted"/>
<comment type="caution">
    <text evidence="2">The sequence shown here is derived from an EMBL/GenBank/DDBJ whole genome shotgun (WGS) entry which is preliminary data.</text>
</comment>
<dbReference type="EMBL" id="AUXT01000001">
    <property type="protein sequence ID" value="KZN58856.1"/>
    <property type="molecule type" value="Genomic_DNA"/>
</dbReference>
<evidence type="ECO:0000313" key="2">
    <source>
        <dbReference type="EMBL" id="KZN58856.1"/>
    </source>
</evidence>
<dbReference type="PANTHER" id="PTHR39199">
    <property type="entry name" value="BLR5128 PROTEIN"/>
    <property type="match status" value="1"/>
</dbReference>
<feature type="domain" description="DUF2241" evidence="1">
    <location>
        <begin position="25"/>
        <end position="95"/>
    </location>
</feature>
<evidence type="ECO:0000313" key="3">
    <source>
        <dbReference type="Proteomes" id="UP000076587"/>
    </source>
</evidence>
<protein>
    <recommendedName>
        <fullName evidence="1">DUF2241 domain-containing protein</fullName>
    </recommendedName>
</protein>
<dbReference type="InterPro" id="IPR045865">
    <property type="entry name" value="ACT-like_dom_sf"/>
</dbReference>
<dbReference type="SUPFAM" id="SSF55021">
    <property type="entry name" value="ACT-like"/>
    <property type="match status" value="2"/>
</dbReference>
<dbReference type="AlphaFoldDB" id="A0A167I3P9"/>
<dbReference type="PANTHER" id="PTHR39199:SF1">
    <property type="entry name" value="BLR5128 PROTEIN"/>
    <property type="match status" value="1"/>
</dbReference>
<gene>
    <name evidence="2" type="ORF">N482_00285</name>
</gene>
<dbReference type="Proteomes" id="UP000076587">
    <property type="component" value="Unassembled WGS sequence"/>
</dbReference>
<reference evidence="2 3" key="1">
    <citation type="submission" date="2013-07" db="EMBL/GenBank/DDBJ databases">
        <title>Comparative Genomic and Metabolomic Analysis of Twelve Strains of Pseudoalteromonas luteoviolacea.</title>
        <authorList>
            <person name="Vynne N.G."/>
            <person name="Mansson M."/>
            <person name="Gram L."/>
        </authorList>
    </citation>
    <scope>NUCLEOTIDE SEQUENCE [LARGE SCALE GENOMIC DNA]</scope>
    <source>
        <strain evidence="2 3">NCIMB 1942</strain>
    </source>
</reference>
<evidence type="ECO:0000259" key="1">
    <source>
        <dbReference type="Pfam" id="PF10000"/>
    </source>
</evidence>
<name>A0A167I3P9_9GAMM</name>
<sequence length="161" mass="17769">MKSNVYVKNIWLQSGRSNVRGANMTGETNLSVLIASMEPELLTETYVFTVVDESQFSSLPMSVIKGFFREREGVTIIAQLSHAKDLGLIYEGEYRCLTLNVHSSLEAVGLTAAFSNALGDENISANVVAGYYHDHIFVPSRDGEKALTCLQTLAKRYQNQG</sequence>
<dbReference type="PATRIC" id="fig|1365253.3.peg.60"/>